<evidence type="ECO:0000259" key="5">
    <source>
        <dbReference type="Pfam" id="PF21548"/>
    </source>
</evidence>
<dbReference type="Ensembl" id="ENSPEMT00000028483.2">
    <property type="protein sequence ID" value="ENSPEMP00000024103.2"/>
    <property type="gene ID" value="ENSPEMG00000020943.2"/>
</dbReference>
<feature type="domain" description="CATSPERB head" evidence="6">
    <location>
        <begin position="459"/>
        <end position="629"/>
    </location>
</feature>
<dbReference type="InterPro" id="IPR048788">
    <property type="entry name" value="CATSPERB_2nd"/>
</dbReference>
<sequence>MLLYINVSLLVVFLSSLKKIYCLFQSESEDTSRALLSVFTSGGLAPKLIISNSTYHEDFHFNLSLFNNRALWFIDIPRESITVNTDIAAVEEWRIKVTMHKGLNIYDTEGTLLDLVREPILQWTLGSEISNSQVKKLYPHVIDIKVAKCPCANDVALFGFILNSTYNGKFTISLFLTYVVIQFLSSERQGLTIIDMVLTNHFLVILTSLGVYVSSDLRYPVSSQIQFSFIESFEVDYVTITFDRNRTLSESSSCFYSKEPFLHWLPCLPSAFKKAKFLPHVITFLIDQETRTGIYLFHNQNSKRISVSVSVLKNEIPNSQPKFPNFQFPSSFYHPVGMVFHPRSHFLYVYGNQVWLSMDGGNTFELVCDFLSNYVRKTAHSFYTSEISLITKNGRIYMTKAGLTRYTKSGRFGDNIFTLYYDHLGFIHKLTPERFDTDSSSSGSTIFGTPPDLGFDTALVPQFLSPNEMIFFAYVPLNEPKNMIYKRKFKNIHIGKVINYRKMGNAYIRKLLLHANGPLGFHSSVLADIIEPFAVQKFSESSCVYGSLKIYYTGNTFYHIEIITEGKDIEKTVVRPGYSSFMITEIIDIRNVLSLATMPQNIKSTLYFPEHTWFLIGLGSIKGRNWTISLKPCNYWVQQDDNDIVSLNVVKYLDVGNKENYRLKLIPNTRVPPVIVVVGNPALLEVKTEGYYDVTDSYHLKVHIASKFFQKGSTSLSMIMWEASTSCSVTTLLPIMKSSCSYLKTLHHIPGRQIPREDWISGVHKDSRGFNMIKTLPINYRPPSNMGISIPLTDNIYHADPSKPRPRSLFHKSKVTGQLKQCDNVPSREMCNCTEHQKFSHAVAFSDCKEKVHRFKFPVTQYPVALEISTEKEKFAMKPPYLVTMTEVNMRQNWQLKHNMPENVKKMKDYLEPLLKTPVYNPLGLNISIRGSELFHFKVSVVPGVSFCNLEEEFQIYVDEVPLPFPGHILIAVATSVVLGGLIFIAFIFQLHNIHPLRAFRRYVRGNIANPPTISS</sequence>
<feature type="signal peptide" evidence="2">
    <location>
        <begin position="1"/>
        <end position="22"/>
    </location>
</feature>
<feature type="transmembrane region" description="Helical" evidence="1">
    <location>
        <begin position="969"/>
        <end position="991"/>
    </location>
</feature>
<dbReference type="InterPro" id="IPR053904">
    <property type="entry name" value="CATSPERB_Ig-like"/>
</dbReference>
<dbReference type="Proteomes" id="UP000694547">
    <property type="component" value="Chromosome 14"/>
</dbReference>
<keyword evidence="1" id="KW-1133">Transmembrane helix</keyword>
<keyword evidence="9" id="KW-1185">Reference proteome</keyword>
<dbReference type="InterPro" id="IPR028748">
    <property type="entry name" value="CATSPERB"/>
</dbReference>
<proteinExistence type="predicted"/>
<evidence type="ECO:0008006" key="10">
    <source>
        <dbReference type="Google" id="ProtNLM"/>
    </source>
</evidence>
<dbReference type="PANTHER" id="PTHR14705">
    <property type="entry name" value="CATION CHANNEL SPERM-ASSOCIATED PROTEIN SUBUNIT BETA"/>
    <property type="match status" value="1"/>
</dbReference>
<keyword evidence="2" id="KW-0732">Signal</keyword>
<feature type="domain" description="Cation channel sperm-associated auxiliary subunit beta 2nd" evidence="5">
    <location>
        <begin position="229"/>
        <end position="437"/>
    </location>
</feature>
<feature type="domain" description="CATSPERB Ig-like" evidence="7">
    <location>
        <begin position="638"/>
        <end position="738"/>
    </location>
</feature>
<evidence type="ECO:0000259" key="6">
    <source>
        <dbReference type="Pfam" id="PF22830"/>
    </source>
</evidence>
<evidence type="ECO:0000259" key="4">
    <source>
        <dbReference type="Pfam" id="PF21541"/>
    </source>
</evidence>
<evidence type="ECO:0000313" key="9">
    <source>
        <dbReference type="Proteomes" id="UP000694547"/>
    </source>
</evidence>
<evidence type="ECO:0000256" key="1">
    <source>
        <dbReference type="SAM" id="Phobius"/>
    </source>
</evidence>
<reference evidence="8" key="3">
    <citation type="submission" date="2025-09" db="UniProtKB">
        <authorList>
            <consortium name="Ensembl"/>
        </authorList>
    </citation>
    <scope>IDENTIFICATION</scope>
</reference>
<dbReference type="Pfam" id="PF21548">
    <property type="entry name" value="CATSPERB_2nd"/>
    <property type="match status" value="1"/>
</dbReference>
<dbReference type="PANTHER" id="PTHR14705:SF0">
    <property type="entry name" value="CATION CHANNEL SPERM-ASSOCIATED AUXILIARY SUBUNIT BETA"/>
    <property type="match status" value="1"/>
</dbReference>
<dbReference type="Pfam" id="PF22830">
    <property type="entry name" value="CATSPERB_head"/>
    <property type="match status" value="1"/>
</dbReference>
<protein>
    <recommendedName>
        <fullName evidence="10">Cation channel sperm-associated protein subunit beta</fullName>
    </recommendedName>
</protein>
<accession>A0A8C8U3E3</accession>
<evidence type="ECO:0000259" key="7">
    <source>
        <dbReference type="Pfam" id="PF22831"/>
    </source>
</evidence>
<keyword evidence="1" id="KW-0472">Membrane</keyword>
<dbReference type="GO" id="GO:0036128">
    <property type="term" value="C:CatSper complex"/>
    <property type="evidence" value="ECO:0007669"/>
    <property type="project" value="InterPro"/>
</dbReference>
<dbReference type="Pfam" id="PF22831">
    <property type="entry name" value="CATSPERB_Ig-like"/>
    <property type="match status" value="1"/>
</dbReference>
<feature type="chain" id="PRO_5034796574" description="Cation channel sperm-associated protein subunit beta" evidence="2">
    <location>
        <begin position="23"/>
        <end position="1016"/>
    </location>
</feature>
<feature type="domain" description="Cation channel sperm-associated protein subunit beta C-terminal" evidence="3">
    <location>
        <begin position="740"/>
        <end position="996"/>
    </location>
</feature>
<name>A0A8C8U3E3_PERMB</name>
<dbReference type="Pfam" id="PF21541">
    <property type="entry name" value="CATSPERB_1st"/>
    <property type="match status" value="1"/>
</dbReference>
<dbReference type="AlphaFoldDB" id="A0A8C8U3E3"/>
<dbReference type="GO" id="GO:0005929">
    <property type="term" value="C:cilium"/>
    <property type="evidence" value="ECO:0007669"/>
    <property type="project" value="TreeGrafter"/>
</dbReference>
<reference evidence="8" key="2">
    <citation type="submission" date="2025-08" db="UniProtKB">
        <authorList>
            <consortium name="Ensembl"/>
        </authorList>
    </citation>
    <scope>IDENTIFICATION</scope>
</reference>
<evidence type="ECO:0000256" key="2">
    <source>
        <dbReference type="SAM" id="SignalP"/>
    </source>
</evidence>
<dbReference type="InterPro" id="IPR048789">
    <property type="entry name" value="CATSPERB_C"/>
</dbReference>
<keyword evidence="1" id="KW-0812">Transmembrane</keyword>
<evidence type="ECO:0000313" key="8">
    <source>
        <dbReference type="Ensembl" id="ENSPEMP00000024103.2"/>
    </source>
</evidence>
<dbReference type="Pfam" id="PF15149">
    <property type="entry name" value="CATSPERB_C"/>
    <property type="match status" value="1"/>
</dbReference>
<feature type="domain" description="Cation channel sperm-associated auxiliary subunit beta N-terminal" evidence="4">
    <location>
        <begin position="12"/>
        <end position="114"/>
    </location>
</feature>
<organism evidence="8 9">
    <name type="scientific">Peromyscus maniculatus bairdii</name>
    <name type="common">Prairie deer mouse</name>
    <dbReference type="NCBI Taxonomy" id="230844"/>
    <lineage>
        <taxon>Eukaryota</taxon>
        <taxon>Metazoa</taxon>
        <taxon>Chordata</taxon>
        <taxon>Craniata</taxon>
        <taxon>Vertebrata</taxon>
        <taxon>Euteleostomi</taxon>
        <taxon>Mammalia</taxon>
        <taxon>Eutheria</taxon>
        <taxon>Euarchontoglires</taxon>
        <taxon>Glires</taxon>
        <taxon>Rodentia</taxon>
        <taxon>Myomorpha</taxon>
        <taxon>Muroidea</taxon>
        <taxon>Cricetidae</taxon>
        <taxon>Neotominae</taxon>
        <taxon>Peromyscus</taxon>
    </lineage>
</organism>
<dbReference type="GeneTree" id="ENSGT00390000008198"/>
<dbReference type="InterPro" id="IPR048786">
    <property type="entry name" value="CATSPERB_N"/>
</dbReference>
<dbReference type="InterPro" id="IPR053903">
    <property type="entry name" value="CATSPERB_head"/>
</dbReference>
<reference evidence="8 9" key="1">
    <citation type="submission" date="2018-10" db="EMBL/GenBank/DDBJ databases">
        <title>Improved assembly of the deer mouse Peromyscus maniculatus genome.</title>
        <authorList>
            <person name="Lassance J.-M."/>
            <person name="Hoekstra H.E."/>
        </authorList>
    </citation>
    <scope>NUCLEOTIDE SEQUENCE [LARGE SCALE GENOMIC DNA]</scope>
</reference>
<evidence type="ECO:0000259" key="3">
    <source>
        <dbReference type="Pfam" id="PF15149"/>
    </source>
</evidence>